<evidence type="ECO:0000313" key="13">
    <source>
        <dbReference type="Proteomes" id="UP001596516"/>
    </source>
</evidence>
<feature type="transmembrane region" description="Helical" evidence="11">
    <location>
        <begin position="134"/>
        <end position="154"/>
    </location>
</feature>
<feature type="transmembrane region" description="Helical" evidence="11">
    <location>
        <begin position="183"/>
        <end position="202"/>
    </location>
</feature>
<evidence type="ECO:0000256" key="5">
    <source>
        <dbReference type="ARBA" id="ARBA00022692"/>
    </source>
</evidence>
<comment type="subcellular location">
    <subcellularLocation>
        <location evidence="10">Cell inner membrane</location>
        <topology evidence="10">Multi-pass membrane protein</topology>
    </subcellularLocation>
    <subcellularLocation>
        <location evidence="1">Cell membrane</location>
        <topology evidence="1">Multi-pass membrane protein</topology>
    </subcellularLocation>
</comment>
<proteinExistence type="inferred from homology"/>
<keyword evidence="10" id="KW-0997">Cell inner membrane</keyword>
<name>A0ABW2UL36_9RHOB</name>
<evidence type="ECO:0000256" key="11">
    <source>
        <dbReference type="SAM" id="Phobius"/>
    </source>
</evidence>
<evidence type="ECO:0000256" key="3">
    <source>
        <dbReference type="ARBA" id="ARBA00022475"/>
    </source>
</evidence>
<feature type="transmembrane region" description="Helical" evidence="11">
    <location>
        <begin position="7"/>
        <end position="27"/>
    </location>
</feature>
<dbReference type="SUPFAM" id="SSF81665">
    <property type="entry name" value="Calcium ATPase, transmembrane domain M"/>
    <property type="match status" value="1"/>
</dbReference>
<keyword evidence="7 11" id="KW-1133">Transmembrane helix</keyword>
<dbReference type="PIRSF" id="PIRSF006247">
    <property type="entry name" value="TrkH"/>
    <property type="match status" value="1"/>
</dbReference>
<evidence type="ECO:0000256" key="1">
    <source>
        <dbReference type="ARBA" id="ARBA00004651"/>
    </source>
</evidence>
<reference evidence="13" key="1">
    <citation type="journal article" date="2019" name="Int. J. Syst. Evol. Microbiol.">
        <title>The Global Catalogue of Microorganisms (GCM) 10K type strain sequencing project: providing services to taxonomists for standard genome sequencing and annotation.</title>
        <authorList>
            <consortium name="The Broad Institute Genomics Platform"/>
            <consortium name="The Broad Institute Genome Sequencing Center for Infectious Disease"/>
            <person name="Wu L."/>
            <person name="Ma J."/>
        </authorList>
    </citation>
    <scope>NUCLEOTIDE SEQUENCE [LARGE SCALE GENOMIC DNA]</scope>
    <source>
        <strain evidence="13">CGMCC 1.12750</strain>
    </source>
</reference>
<feature type="transmembrane region" description="Helical" evidence="11">
    <location>
        <begin position="274"/>
        <end position="291"/>
    </location>
</feature>
<dbReference type="InterPro" id="IPR003445">
    <property type="entry name" value="Cat_transpt"/>
</dbReference>
<dbReference type="EMBL" id="JBHTFQ010000003">
    <property type="protein sequence ID" value="MFC7703927.1"/>
    <property type="molecule type" value="Genomic_DNA"/>
</dbReference>
<gene>
    <name evidence="12" type="ORF">ACFQXB_06945</name>
</gene>
<dbReference type="InterPro" id="IPR023298">
    <property type="entry name" value="ATPase_P-typ_TM_dom_sf"/>
</dbReference>
<evidence type="ECO:0000256" key="2">
    <source>
        <dbReference type="ARBA" id="ARBA00022448"/>
    </source>
</evidence>
<feature type="transmembrane region" description="Helical" evidence="11">
    <location>
        <begin position="389"/>
        <end position="411"/>
    </location>
</feature>
<dbReference type="Pfam" id="PF02386">
    <property type="entry name" value="TrkH"/>
    <property type="match status" value="1"/>
</dbReference>
<feature type="transmembrane region" description="Helical" evidence="11">
    <location>
        <begin position="322"/>
        <end position="340"/>
    </location>
</feature>
<evidence type="ECO:0000256" key="8">
    <source>
        <dbReference type="ARBA" id="ARBA00023065"/>
    </source>
</evidence>
<accession>A0ABW2UL36</accession>
<protein>
    <recommendedName>
        <fullName evidence="10">Trk system potassium uptake protein</fullName>
    </recommendedName>
</protein>
<dbReference type="Proteomes" id="UP001596516">
    <property type="component" value="Unassembled WGS sequence"/>
</dbReference>
<comment type="similarity">
    <text evidence="10">Belongs to the TrkH potassium transport family.</text>
</comment>
<organism evidence="12 13">
    <name type="scientific">Plastorhodobacter daqingensis</name>
    <dbReference type="NCBI Taxonomy" id="1387281"/>
    <lineage>
        <taxon>Bacteria</taxon>
        <taxon>Pseudomonadati</taxon>
        <taxon>Pseudomonadota</taxon>
        <taxon>Alphaproteobacteria</taxon>
        <taxon>Rhodobacterales</taxon>
        <taxon>Paracoccaceae</taxon>
        <taxon>Plastorhodobacter</taxon>
    </lineage>
</organism>
<evidence type="ECO:0000256" key="9">
    <source>
        <dbReference type="ARBA" id="ARBA00023136"/>
    </source>
</evidence>
<dbReference type="RefSeq" id="WP_377401212.1">
    <property type="nucleotide sequence ID" value="NZ_JBHTFQ010000003.1"/>
</dbReference>
<evidence type="ECO:0000256" key="4">
    <source>
        <dbReference type="ARBA" id="ARBA00022538"/>
    </source>
</evidence>
<feature type="transmembrane region" description="Helical" evidence="11">
    <location>
        <begin position="456"/>
        <end position="476"/>
    </location>
</feature>
<comment type="caution">
    <text evidence="12">The sequence shown here is derived from an EMBL/GenBank/DDBJ whole genome shotgun (WGS) entry which is preliminary data.</text>
</comment>
<evidence type="ECO:0000256" key="7">
    <source>
        <dbReference type="ARBA" id="ARBA00022989"/>
    </source>
</evidence>
<comment type="function">
    <text evidence="10">Low-affinity potassium transport system. Interacts with Trk system potassium uptake protein TrkA.</text>
</comment>
<evidence type="ECO:0000256" key="10">
    <source>
        <dbReference type="PIRNR" id="PIRNR006247"/>
    </source>
</evidence>
<evidence type="ECO:0000313" key="12">
    <source>
        <dbReference type="EMBL" id="MFC7703927.1"/>
    </source>
</evidence>
<sequence>MFDARPVGYVIGLLVAVLGAAMLLPMLADLLRGDPHWMVFFECAVITGLSGGLIALACSNSLGRGLNIQQSFLLTTGVWIALPAFGALPFMMGVPGASFTDAMFESMSGMTTTGATVFVGLDDMPAGTLLWRGMLQWLGGLGIVIVALIFLPVMKVGGMQFFRSEGFDTLGKILPRALDISSALIQVYVALTVACTIVYYSLGMTGFDALVHALTTIATGGFSTTDASFAAFRGPLEYASTVFMLLATLPFIRYVQVLNGSVTPLWQDLQVRAYLRWAFYAIVAVVLYRSYTQDVPFFVILRETTFNIVTLFSGTGYGSADVTSWGAFSFVVIIIVGMIGGCTSSTGCSIKVFRYLVLLEGIKAQVRRIQSPSRVIPVRLGGRAVGEDVLNSVIVLFTCFILTFGLTAVALSMTGLQTLTALTAAWTAIFNIGPAFGPEVGPTGAVDAFPALAKWLMIFAMLLGRLELLAVFVLFVPRFWRG</sequence>
<evidence type="ECO:0000256" key="6">
    <source>
        <dbReference type="ARBA" id="ARBA00022958"/>
    </source>
</evidence>
<dbReference type="InterPro" id="IPR004772">
    <property type="entry name" value="TrkH"/>
</dbReference>
<feature type="transmembrane region" description="Helical" evidence="11">
    <location>
        <begin position="71"/>
        <end position="92"/>
    </location>
</feature>
<keyword evidence="5 11" id="KW-0812">Transmembrane</keyword>
<keyword evidence="4 10" id="KW-0633">Potassium transport</keyword>
<feature type="transmembrane region" description="Helical" evidence="11">
    <location>
        <begin position="39"/>
        <end position="59"/>
    </location>
</feature>
<keyword evidence="9 10" id="KW-0472">Membrane</keyword>
<dbReference type="PANTHER" id="PTHR32024:SF3">
    <property type="entry name" value="TRK SYSTEM POTASSIUM UPTAKE PROTEIN"/>
    <property type="match status" value="1"/>
</dbReference>
<keyword evidence="8 10" id="KW-0406">Ion transport</keyword>
<keyword evidence="2 10" id="KW-0813">Transport</keyword>
<keyword evidence="3 10" id="KW-1003">Cell membrane</keyword>
<keyword evidence="13" id="KW-1185">Reference proteome</keyword>
<dbReference type="PANTHER" id="PTHR32024">
    <property type="entry name" value="TRK SYSTEM POTASSIUM UPTAKE PROTEIN TRKG-RELATED"/>
    <property type="match status" value="1"/>
</dbReference>
<keyword evidence="6 10" id="KW-0630">Potassium</keyword>